<feature type="region of interest" description="Disordered" evidence="5">
    <location>
        <begin position="1"/>
        <end position="61"/>
    </location>
</feature>
<feature type="transmembrane region" description="Helical" evidence="6">
    <location>
        <begin position="401"/>
        <end position="423"/>
    </location>
</feature>
<dbReference type="WBParaSite" id="Pan_g10397.t1">
    <property type="protein sequence ID" value="Pan_g10397.t1"/>
    <property type="gene ID" value="Pan_g10397"/>
</dbReference>
<dbReference type="GO" id="GO:0016020">
    <property type="term" value="C:membrane"/>
    <property type="evidence" value="ECO:0007669"/>
    <property type="project" value="UniProtKB-SubCell"/>
</dbReference>
<evidence type="ECO:0000256" key="4">
    <source>
        <dbReference type="ARBA" id="ARBA00023136"/>
    </source>
</evidence>
<protein>
    <submittedName>
        <fullName evidence="8">Tetraspanin</fullName>
    </submittedName>
</protein>
<evidence type="ECO:0000256" key="6">
    <source>
        <dbReference type="SAM" id="Phobius"/>
    </source>
</evidence>
<reference evidence="8" key="2">
    <citation type="submission" date="2020-10" db="UniProtKB">
        <authorList>
            <consortium name="WormBaseParasite"/>
        </authorList>
    </citation>
    <scope>IDENTIFICATION</scope>
</reference>
<proteinExistence type="predicted"/>
<name>A0A7E4UM26_PANRE</name>
<keyword evidence="2 6" id="KW-0812">Transmembrane</keyword>
<comment type="subcellular location">
    <subcellularLocation>
        <location evidence="1">Membrane</location>
        <topology evidence="1">Multi-pass membrane protein</topology>
    </subcellularLocation>
</comment>
<feature type="transmembrane region" description="Helical" evidence="6">
    <location>
        <begin position="126"/>
        <end position="151"/>
    </location>
</feature>
<dbReference type="Proteomes" id="UP000492821">
    <property type="component" value="Unassembled WGS sequence"/>
</dbReference>
<sequence length="548" mass="60965">MPPKELTVEDPVGASPKNSKKSIQEQPNKTKKAKDEAKKRKAKMDPPKWPQTPPHKQAKSPRVYLKPKAIAFKPLYTVDSGSKGYGSAANTSNMKLTLASLRALFGAETLPYLDQFAEQAKHTCCALVVSGLFSIYKIVLIIFAISWTAVFNSRTINHLQKAFKEVFDETEDDKEKRMPTMMAATLQAISSSIYCLYVFGALSVIGEVALIVSTALRQSRPMAITMVATFITHFWVITLLYAISITAIDSKEIAGSFIGNLALRDFANHKGGRVFHNLQEDFDCCGFDEGPLDWHKNIAFNWSEPGLDEERSFFNDFKWSTTCPVEISCLMPISCCKNDFVPSDEAADPPENCNRANVSRLTYDQLRSNREELLELMTPKYPEKINTQPCVPLIAKRIDKWAYPILGVSIGLLICWGISVWLITLTFAEISGMGSIDPHTRMPDPTTLRGIVPFGALIDSKCCCGAADNWPMYEEGSERDAVRDDRTALMAIEEGKPLNTLDLNANTNSIGLFLPNLAETHSLTTVKTKKPSKMDPNKMTVKPKKGKK</sequence>
<evidence type="ECO:0000313" key="7">
    <source>
        <dbReference type="Proteomes" id="UP000492821"/>
    </source>
</evidence>
<evidence type="ECO:0000313" key="8">
    <source>
        <dbReference type="WBParaSite" id="Pan_g10397.t1"/>
    </source>
</evidence>
<evidence type="ECO:0000256" key="1">
    <source>
        <dbReference type="ARBA" id="ARBA00004141"/>
    </source>
</evidence>
<evidence type="ECO:0000256" key="2">
    <source>
        <dbReference type="ARBA" id="ARBA00022692"/>
    </source>
</evidence>
<accession>A0A7E4UM26</accession>
<keyword evidence="4 6" id="KW-0472">Membrane</keyword>
<organism evidence="7 8">
    <name type="scientific">Panagrellus redivivus</name>
    <name type="common">Microworm</name>
    <dbReference type="NCBI Taxonomy" id="6233"/>
    <lineage>
        <taxon>Eukaryota</taxon>
        <taxon>Metazoa</taxon>
        <taxon>Ecdysozoa</taxon>
        <taxon>Nematoda</taxon>
        <taxon>Chromadorea</taxon>
        <taxon>Rhabditida</taxon>
        <taxon>Tylenchina</taxon>
        <taxon>Panagrolaimomorpha</taxon>
        <taxon>Panagrolaimoidea</taxon>
        <taxon>Panagrolaimidae</taxon>
        <taxon>Panagrellus</taxon>
    </lineage>
</organism>
<dbReference type="Pfam" id="PF00335">
    <property type="entry name" value="Tetraspanin"/>
    <property type="match status" value="1"/>
</dbReference>
<dbReference type="AlphaFoldDB" id="A0A7E4UM26"/>
<feature type="compositionally biased region" description="Basic and acidic residues" evidence="5">
    <location>
        <begin position="33"/>
        <end position="46"/>
    </location>
</feature>
<dbReference type="InterPro" id="IPR018499">
    <property type="entry name" value="Tetraspanin/Peripherin"/>
</dbReference>
<keyword evidence="7" id="KW-1185">Reference proteome</keyword>
<feature type="transmembrane region" description="Helical" evidence="6">
    <location>
        <begin position="194"/>
        <end position="216"/>
    </location>
</feature>
<feature type="transmembrane region" description="Helical" evidence="6">
    <location>
        <begin position="222"/>
        <end position="243"/>
    </location>
</feature>
<reference evidence="7" key="1">
    <citation type="journal article" date="2013" name="Genetics">
        <title>The draft genome and transcriptome of Panagrellus redivivus are shaped by the harsh demands of a free-living lifestyle.</title>
        <authorList>
            <person name="Srinivasan J."/>
            <person name="Dillman A.R."/>
            <person name="Macchietto M.G."/>
            <person name="Heikkinen L."/>
            <person name="Lakso M."/>
            <person name="Fracchia K.M."/>
            <person name="Antoshechkin I."/>
            <person name="Mortazavi A."/>
            <person name="Wong G."/>
            <person name="Sternberg P.W."/>
        </authorList>
    </citation>
    <scope>NUCLEOTIDE SEQUENCE [LARGE SCALE GENOMIC DNA]</scope>
    <source>
        <strain evidence="7">MT8872</strain>
    </source>
</reference>
<feature type="region of interest" description="Disordered" evidence="5">
    <location>
        <begin position="525"/>
        <end position="548"/>
    </location>
</feature>
<keyword evidence="3 6" id="KW-1133">Transmembrane helix</keyword>
<evidence type="ECO:0000256" key="5">
    <source>
        <dbReference type="SAM" id="MobiDB-lite"/>
    </source>
</evidence>
<evidence type="ECO:0000256" key="3">
    <source>
        <dbReference type="ARBA" id="ARBA00022989"/>
    </source>
</evidence>